<sequence>MRRCSLKDQGAGAIAWLCAQVEEQLRDNRVIFEQQPGIFLGSEPRSGDRQVKGIVEEYVALPVDRTRYSARMAEPSEF</sequence>
<name>L5LM45_MYODS</name>
<dbReference type="Proteomes" id="UP000010556">
    <property type="component" value="Unassembled WGS sequence"/>
</dbReference>
<organism evidence="1 2">
    <name type="scientific">Myotis davidii</name>
    <name type="common">David's myotis</name>
    <dbReference type="NCBI Taxonomy" id="225400"/>
    <lineage>
        <taxon>Eukaryota</taxon>
        <taxon>Metazoa</taxon>
        <taxon>Chordata</taxon>
        <taxon>Craniata</taxon>
        <taxon>Vertebrata</taxon>
        <taxon>Euteleostomi</taxon>
        <taxon>Mammalia</taxon>
        <taxon>Eutheria</taxon>
        <taxon>Laurasiatheria</taxon>
        <taxon>Chiroptera</taxon>
        <taxon>Yangochiroptera</taxon>
        <taxon>Vespertilionidae</taxon>
        <taxon>Myotis</taxon>
    </lineage>
</organism>
<dbReference type="AlphaFoldDB" id="L5LM45"/>
<proteinExistence type="predicted"/>
<keyword evidence="2" id="KW-1185">Reference proteome</keyword>
<reference evidence="2" key="1">
    <citation type="journal article" date="2013" name="Science">
        <title>Comparative analysis of bat genomes provides insight into the evolution of flight and immunity.</title>
        <authorList>
            <person name="Zhang G."/>
            <person name="Cowled C."/>
            <person name="Shi Z."/>
            <person name="Huang Z."/>
            <person name="Bishop-Lilly K.A."/>
            <person name="Fang X."/>
            <person name="Wynne J.W."/>
            <person name="Xiong Z."/>
            <person name="Baker M.L."/>
            <person name="Zhao W."/>
            <person name="Tachedjian M."/>
            <person name="Zhu Y."/>
            <person name="Zhou P."/>
            <person name="Jiang X."/>
            <person name="Ng J."/>
            <person name="Yang L."/>
            <person name="Wu L."/>
            <person name="Xiao J."/>
            <person name="Feng Y."/>
            <person name="Chen Y."/>
            <person name="Sun X."/>
            <person name="Zhang Y."/>
            <person name="Marsh G.A."/>
            <person name="Crameri G."/>
            <person name="Broder C.C."/>
            <person name="Frey K.G."/>
            <person name="Wang L.F."/>
            <person name="Wang J."/>
        </authorList>
    </citation>
    <scope>NUCLEOTIDE SEQUENCE [LARGE SCALE GENOMIC DNA]</scope>
</reference>
<evidence type="ECO:0000313" key="1">
    <source>
        <dbReference type="EMBL" id="ELK26573.1"/>
    </source>
</evidence>
<protein>
    <submittedName>
        <fullName evidence="1">Uncharacterized protein</fullName>
    </submittedName>
</protein>
<evidence type="ECO:0000313" key="2">
    <source>
        <dbReference type="Proteomes" id="UP000010556"/>
    </source>
</evidence>
<accession>L5LM45</accession>
<gene>
    <name evidence="1" type="ORF">MDA_GLEAN10019294</name>
</gene>
<dbReference type="EMBL" id="KB110951">
    <property type="protein sequence ID" value="ELK26573.1"/>
    <property type="molecule type" value="Genomic_DNA"/>
</dbReference>